<dbReference type="OrthoDB" id="9795206at2"/>
<proteinExistence type="predicted"/>
<protein>
    <submittedName>
        <fullName evidence="2">Spermidine N(1)-acetyltransferase</fullName>
        <ecNumber evidence="2">2.3.1.57</ecNumber>
    </submittedName>
</protein>
<keyword evidence="2" id="KW-0808">Transferase</keyword>
<dbReference type="Pfam" id="PF13302">
    <property type="entry name" value="Acetyltransf_3"/>
    <property type="match status" value="1"/>
</dbReference>
<dbReference type="Proteomes" id="UP000050326">
    <property type="component" value="Unassembled WGS sequence"/>
</dbReference>
<comment type="caution">
    <text evidence="2">The sequence shown here is derived from an EMBL/GenBank/DDBJ whole genome shotgun (WGS) entry which is preliminary data.</text>
</comment>
<evidence type="ECO:0000313" key="3">
    <source>
        <dbReference type="Proteomes" id="UP000050326"/>
    </source>
</evidence>
<dbReference type="EMBL" id="LKET01000003">
    <property type="protein sequence ID" value="KPU46380.1"/>
    <property type="molecule type" value="Genomic_DNA"/>
</dbReference>
<evidence type="ECO:0000313" key="2">
    <source>
        <dbReference type="EMBL" id="KPU46380.1"/>
    </source>
</evidence>
<accession>A0A0P8WUI8</accession>
<gene>
    <name evidence="2" type="primary">speG_1</name>
    <name evidence="2" type="ORF">OXPF_00220</name>
</gene>
<dbReference type="InterPro" id="IPR016181">
    <property type="entry name" value="Acyl_CoA_acyltransferase"/>
</dbReference>
<dbReference type="PROSITE" id="PS51186">
    <property type="entry name" value="GNAT"/>
    <property type="match status" value="1"/>
</dbReference>
<dbReference type="PANTHER" id="PTHR43415">
    <property type="entry name" value="SPERMIDINE N(1)-ACETYLTRANSFERASE"/>
    <property type="match status" value="1"/>
</dbReference>
<organism evidence="2 3">
    <name type="scientific">Oxobacter pfennigii</name>
    <dbReference type="NCBI Taxonomy" id="36849"/>
    <lineage>
        <taxon>Bacteria</taxon>
        <taxon>Bacillati</taxon>
        <taxon>Bacillota</taxon>
        <taxon>Clostridia</taxon>
        <taxon>Eubacteriales</taxon>
        <taxon>Clostridiaceae</taxon>
        <taxon>Oxobacter</taxon>
    </lineage>
</organism>
<keyword evidence="2" id="KW-0012">Acyltransferase</keyword>
<dbReference type="AlphaFoldDB" id="A0A0P8WUI8"/>
<dbReference type="GO" id="GO:0004145">
    <property type="term" value="F:diamine N-acetyltransferase activity"/>
    <property type="evidence" value="ECO:0007669"/>
    <property type="project" value="UniProtKB-EC"/>
</dbReference>
<evidence type="ECO:0000259" key="1">
    <source>
        <dbReference type="PROSITE" id="PS51186"/>
    </source>
</evidence>
<dbReference type="InterPro" id="IPR000182">
    <property type="entry name" value="GNAT_dom"/>
</dbReference>
<dbReference type="Gene3D" id="3.40.630.30">
    <property type="match status" value="1"/>
</dbReference>
<keyword evidence="3" id="KW-1185">Reference proteome</keyword>
<name>A0A0P8WUI8_9CLOT</name>
<dbReference type="RefSeq" id="WP_054873191.1">
    <property type="nucleotide sequence ID" value="NZ_LKET01000003.1"/>
</dbReference>
<dbReference type="PANTHER" id="PTHR43415:SF3">
    <property type="entry name" value="GNAT-FAMILY ACETYLTRANSFERASE"/>
    <property type="match status" value="1"/>
</dbReference>
<dbReference type="EC" id="2.3.1.57" evidence="2"/>
<reference evidence="2 3" key="1">
    <citation type="submission" date="2015-09" db="EMBL/GenBank/DDBJ databases">
        <title>Genome sequence of Oxobacter pfennigii DSM 3222.</title>
        <authorList>
            <person name="Poehlein A."/>
            <person name="Bengelsdorf F.R."/>
            <person name="Schiel-Bengelsdorf B."/>
            <person name="Duerre P."/>
            <person name="Daniel R."/>
        </authorList>
    </citation>
    <scope>NUCLEOTIDE SEQUENCE [LARGE SCALE GENOMIC DNA]</scope>
    <source>
        <strain evidence="2 3">DSM 3222</strain>
    </source>
</reference>
<dbReference type="SUPFAM" id="SSF55729">
    <property type="entry name" value="Acyl-CoA N-acyltransferases (Nat)"/>
    <property type="match status" value="1"/>
</dbReference>
<feature type="domain" description="N-acetyltransferase" evidence="1">
    <location>
        <begin position="7"/>
        <end position="171"/>
    </location>
</feature>
<sequence>MIVGSKVYIRRMEKEDIAAIHKWSNDVELKELYDMVMDFKSYDELMDKFYTRQDNENSVDFTIIEKDSKKPVGRCLLTDIDYINKKCTCSVFIGDKESRDKDYGAEAMSLLLKFAFEDLNVNRVGLWVFDYNKRAIKTYKSCGMKVEGIMREGVYRNGKYHDVYHMGILRSEYEELAKGGSDECLEESM</sequence>
<dbReference type="STRING" id="36849.OXPF_00220"/>